<name>A0A0T6B8R9_9SCAR</name>
<dbReference type="Pfam" id="PF01425">
    <property type="entry name" value="Amidase"/>
    <property type="match status" value="1"/>
</dbReference>
<dbReference type="PIRSF" id="PIRSF001221">
    <property type="entry name" value="Amidase_fungi"/>
    <property type="match status" value="1"/>
</dbReference>
<dbReference type="Proteomes" id="UP000051574">
    <property type="component" value="Unassembled WGS sequence"/>
</dbReference>
<organism evidence="3 4">
    <name type="scientific">Oryctes borbonicus</name>
    <dbReference type="NCBI Taxonomy" id="1629725"/>
    <lineage>
        <taxon>Eukaryota</taxon>
        <taxon>Metazoa</taxon>
        <taxon>Ecdysozoa</taxon>
        <taxon>Arthropoda</taxon>
        <taxon>Hexapoda</taxon>
        <taxon>Insecta</taxon>
        <taxon>Pterygota</taxon>
        <taxon>Neoptera</taxon>
        <taxon>Endopterygota</taxon>
        <taxon>Coleoptera</taxon>
        <taxon>Polyphaga</taxon>
        <taxon>Scarabaeiformia</taxon>
        <taxon>Scarabaeidae</taxon>
        <taxon>Dynastinae</taxon>
        <taxon>Oryctes</taxon>
    </lineage>
</organism>
<comment type="caution">
    <text evidence="3">The sequence shown here is derived from an EMBL/GenBank/DDBJ whole genome shotgun (WGS) entry which is preliminary data.</text>
</comment>
<gene>
    <name evidence="3" type="ORF">AMK59_3290</name>
</gene>
<dbReference type="OrthoDB" id="6428749at2759"/>
<dbReference type="EMBL" id="LJIG01009113">
    <property type="protein sequence ID" value="KRT83729.1"/>
    <property type="molecule type" value="Genomic_DNA"/>
</dbReference>
<feature type="active site" description="Charge relay system" evidence="1">
    <location>
        <position position="125"/>
    </location>
</feature>
<dbReference type="PANTHER" id="PTHR43372">
    <property type="entry name" value="FATTY-ACID AMIDE HYDROLASE"/>
    <property type="match status" value="1"/>
</dbReference>
<accession>A0A0T6B8R9</accession>
<feature type="domain" description="Amidase" evidence="2">
    <location>
        <begin position="63"/>
        <end position="501"/>
    </location>
</feature>
<feature type="active site" description="Acyl-ester intermediate" evidence="1">
    <location>
        <position position="224"/>
    </location>
</feature>
<dbReference type="SUPFAM" id="SSF75304">
    <property type="entry name" value="Amidase signature (AS) enzymes"/>
    <property type="match status" value="1"/>
</dbReference>
<protein>
    <submittedName>
        <fullName evidence="3">Amidase</fullName>
    </submittedName>
</protein>
<dbReference type="GO" id="GO:0012505">
    <property type="term" value="C:endomembrane system"/>
    <property type="evidence" value="ECO:0007669"/>
    <property type="project" value="TreeGrafter"/>
</dbReference>
<evidence type="ECO:0000259" key="2">
    <source>
        <dbReference type="Pfam" id="PF01425"/>
    </source>
</evidence>
<dbReference type="AlphaFoldDB" id="A0A0T6B8R9"/>
<dbReference type="InterPro" id="IPR052739">
    <property type="entry name" value="FAAH2"/>
</dbReference>
<evidence type="ECO:0000313" key="3">
    <source>
        <dbReference type="EMBL" id="KRT83729.1"/>
    </source>
</evidence>
<dbReference type="Gene3D" id="3.90.1300.10">
    <property type="entry name" value="Amidase signature (AS) domain"/>
    <property type="match status" value="1"/>
</dbReference>
<dbReference type="PANTHER" id="PTHR43372:SF3">
    <property type="entry name" value="AT07710P-RELATED"/>
    <property type="match status" value="1"/>
</dbReference>
<evidence type="ECO:0000256" key="1">
    <source>
        <dbReference type="PIRSR" id="PIRSR001221-1"/>
    </source>
</evidence>
<keyword evidence="4" id="KW-1185">Reference proteome</keyword>
<dbReference type="InterPro" id="IPR023631">
    <property type="entry name" value="Amidase_dom"/>
</dbReference>
<reference evidence="3 4" key="1">
    <citation type="submission" date="2015-09" db="EMBL/GenBank/DDBJ databases">
        <title>Draft genome of the scarab beetle Oryctes borbonicus.</title>
        <authorList>
            <person name="Meyer J.M."/>
            <person name="Markov G.V."/>
            <person name="Baskaran P."/>
            <person name="Herrmann M."/>
            <person name="Sommer R.J."/>
            <person name="Roedelsperger C."/>
        </authorList>
    </citation>
    <scope>NUCLEOTIDE SEQUENCE [LARGE SCALE GENOMIC DNA]</scope>
    <source>
        <strain evidence="3">OB123</strain>
        <tissue evidence="3">Whole animal</tissue>
    </source>
</reference>
<proteinExistence type="predicted"/>
<feature type="active site" description="Charge relay system" evidence="1">
    <location>
        <position position="200"/>
    </location>
</feature>
<sequence length="518" mass="57234">MDLVIRIYIVITRLIQCVCYFLKSMLCPQRPAKSVTPSDDPILKFSATALAEKIRKRQVYSREIIQAYIKRIKEVNPIINAVVEDRFADALEEAEQADRFLDENPDKIEDLKTNKPFFGIPITIKESIAVKGMSFTGASLSRKDVKAEKDSVVVQRLKEAGLIPLLVSTTPEYCSSIETYNKITGYTYNPYNTLYGSGGSSGGEGALLGSAASLIGVGSDICGSIRVPSIFNGIFGHKPTKRIVSLEGHWPTSDNDDFLSYLTIGPMARYAEDLKPLLKIISGPSSALLKLDEKVDLSNVQVFYMEHTGNDFCLPRVQKEIRTAIKVAAAYLSRECHCHVSNRKFQELSDSIEISSANYLNIKQFPSPLQDTDIKHNVLCETIKAFLGKSKFTIHLLLFQLTYKLGRCFNFTGKEYRKRLEELGNVLSDALGDNGVLIYPCMQTGAWKLGAYFTGIPSSAYLGIANLLGLPATAVPTGFNAKKLPVGLQVIAGQNQDRLTLAVAQELEKCFGGWQPTP</sequence>
<dbReference type="InterPro" id="IPR036928">
    <property type="entry name" value="AS_sf"/>
</dbReference>
<evidence type="ECO:0000313" key="4">
    <source>
        <dbReference type="Proteomes" id="UP000051574"/>
    </source>
</evidence>